<sequence length="155" mass="17188">MMNIQDNISDAKNQLPDLPTTPPKLKRQSSPNDLKERLDWGEPALTIIDIRDREEFHQGRIMGAIHMPMDNLVEMAKSNLEYSRDIYIYGDSNEQTAQAANRLREAGFQNVAELQGGLPAWKAIDGSAEGVREARVEPGSTATNLAARAKDAAKK</sequence>
<dbReference type="PANTHER" id="PTHR43031:SF1">
    <property type="entry name" value="PYRIDINE NUCLEOTIDE-DISULPHIDE OXIDOREDUCTASE"/>
    <property type="match status" value="1"/>
</dbReference>
<organism evidence="3 4">
    <name type="scientific">Geitlerinema calcuttense NRMC-F 0142</name>
    <dbReference type="NCBI Taxonomy" id="2922238"/>
    <lineage>
        <taxon>Bacteria</taxon>
        <taxon>Bacillati</taxon>
        <taxon>Cyanobacteriota</taxon>
        <taxon>Cyanophyceae</taxon>
        <taxon>Geitlerinematales</taxon>
        <taxon>Geitlerinemataceae</taxon>
        <taxon>Geitlerinema</taxon>
    </lineage>
</organism>
<protein>
    <submittedName>
        <fullName evidence="3">Rhodanese-like domain-containing protein</fullName>
    </submittedName>
</protein>
<evidence type="ECO:0000313" key="3">
    <source>
        <dbReference type="EMBL" id="MDL5057007.1"/>
    </source>
</evidence>
<evidence type="ECO:0000259" key="2">
    <source>
        <dbReference type="PROSITE" id="PS50206"/>
    </source>
</evidence>
<name>A0ABT7LYC5_9CYAN</name>
<feature type="region of interest" description="Disordered" evidence="1">
    <location>
        <begin position="136"/>
        <end position="155"/>
    </location>
</feature>
<comment type="caution">
    <text evidence="3">The sequence shown here is derived from an EMBL/GenBank/DDBJ whole genome shotgun (WGS) entry which is preliminary data.</text>
</comment>
<accession>A0ABT7LYC5</accession>
<evidence type="ECO:0000256" key="1">
    <source>
        <dbReference type="SAM" id="MobiDB-lite"/>
    </source>
</evidence>
<dbReference type="SMART" id="SM00450">
    <property type="entry name" value="RHOD"/>
    <property type="match status" value="1"/>
</dbReference>
<dbReference type="PROSITE" id="PS50206">
    <property type="entry name" value="RHODANESE_3"/>
    <property type="match status" value="1"/>
</dbReference>
<dbReference type="SUPFAM" id="SSF52821">
    <property type="entry name" value="Rhodanese/Cell cycle control phosphatase"/>
    <property type="match status" value="1"/>
</dbReference>
<dbReference type="PANTHER" id="PTHR43031">
    <property type="entry name" value="FAD-DEPENDENT OXIDOREDUCTASE"/>
    <property type="match status" value="1"/>
</dbReference>
<keyword evidence="4" id="KW-1185">Reference proteome</keyword>
<dbReference type="EMBL" id="JASVEJ010000022">
    <property type="protein sequence ID" value="MDL5057007.1"/>
    <property type="molecule type" value="Genomic_DNA"/>
</dbReference>
<dbReference type="Gene3D" id="3.40.250.10">
    <property type="entry name" value="Rhodanese-like domain"/>
    <property type="match status" value="1"/>
</dbReference>
<feature type="domain" description="Rhodanese" evidence="2">
    <location>
        <begin position="41"/>
        <end position="130"/>
    </location>
</feature>
<gene>
    <name evidence="3" type="ORF">QQ055_05950</name>
</gene>
<evidence type="ECO:0000313" key="4">
    <source>
        <dbReference type="Proteomes" id="UP001230986"/>
    </source>
</evidence>
<dbReference type="InterPro" id="IPR036873">
    <property type="entry name" value="Rhodanese-like_dom_sf"/>
</dbReference>
<dbReference type="InterPro" id="IPR001763">
    <property type="entry name" value="Rhodanese-like_dom"/>
</dbReference>
<dbReference type="InterPro" id="IPR050229">
    <property type="entry name" value="GlpE_sulfurtransferase"/>
</dbReference>
<feature type="compositionally biased region" description="Polar residues" evidence="1">
    <location>
        <begin position="1"/>
        <end position="12"/>
    </location>
</feature>
<dbReference type="Proteomes" id="UP001230986">
    <property type="component" value="Unassembled WGS sequence"/>
</dbReference>
<dbReference type="CDD" id="cd00158">
    <property type="entry name" value="RHOD"/>
    <property type="match status" value="1"/>
</dbReference>
<reference evidence="3 4" key="1">
    <citation type="submission" date="2023-06" db="EMBL/GenBank/DDBJ databases">
        <title>Whole genome sequence of Oscillatoria calcuttensis NRMC-F 0142.</title>
        <authorList>
            <person name="Shakena Fathima T."/>
            <person name="Muralitharan G."/>
            <person name="Thajuddin N."/>
        </authorList>
    </citation>
    <scope>NUCLEOTIDE SEQUENCE [LARGE SCALE GENOMIC DNA]</scope>
    <source>
        <strain evidence="3 4">NRMC-F 0142</strain>
    </source>
</reference>
<dbReference type="Pfam" id="PF00581">
    <property type="entry name" value="Rhodanese"/>
    <property type="match status" value="1"/>
</dbReference>
<feature type="region of interest" description="Disordered" evidence="1">
    <location>
        <begin position="1"/>
        <end position="36"/>
    </location>
</feature>
<proteinExistence type="predicted"/>